<gene>
    <name evidence="1" type="ORF">IWQ57_003802</name>
</gene>
<dbReference type="Proteomes" id="UP001140234">
    <property type="component" value="Unassembled WGS sequence"/>
</dbReference>
<reference evidence="1" key="1">
    <citation type="submission" date="2022-07" db="EMBL/GenBank/DDBJ databases">
        <title>Phylogenomic reconstructions and comparative analyses of Kickxellomycotina fungi.</title>
        <authorList>
            <person name="Reynolds N.K."/>
            <person name="Stajich J.E."/>
            <person name="Barry K."/>
            <person name="Grigoriev I.V."/>
            <person name="Crous P."/>
            <person name="Smith M.E."/>
        </authorList>
    </citation>
    <scope>NUCLEOTIDE SEQUENCE</scope>
    <source>
        <strain evidence="1">CBS 109366</strain>
    </source>
</reference>
<accession>A0ACC1JV63</accession>
<comment type="caution">
    <text evidence="1">The sequence shown here is derived from an EMBL/GenBank/DDBJ whole genome shotgun (WGS) entry which is preliminary data.</text>
</comment>
<feature type="non-terminal residue" evidence="1">
    <location>
        <position position="107"/>
    </location>
</feature>
<keyword evidence="2" id="KW-1185">Reference proteome</keyword>
<evidence type="ECO:0000313" key="1">
    <source>
        <dbReference type="EMBL" id="KAJ2767802.1"/>
    </source>
</evidence>
<organism evidence="1 2">
    <name type="scientific">Coemansia nantahalensis</name>
    <dbReference type="NCBI Taxonomy" id="2789366"/>
    <lineage>
        <taxon>Eukaryota</taxon>
        <taxon>Fungi</taxon>
        <taxon>Fungi incertae sedis</taxon>
        <taxon>Zoopagomycota</taxon>
        <taxon>Kickxellomycotina</taxon>
        <taxon>Kickxellomycetes</taxon>
        <taxon>Kickxellales</taxon>
        <taxon>Kickxellaceae</taxon>
        <taxon>Coemansia</taxon>
    </lineage>
</organism>
<sequence length="107" mass="11485">CRARAPGAVLCRRRACGRAVPSGKHVGLGCVVAVSDTCHQHCAEQALPEPAGCPARHPRRCPGPSAHIQALTDGWRRRRRRGRTRHGCARTRSGRSGLAGGRVPRLV</sequence>
<proteinExistence type="predicted"/>
<name>A0ACC1JV63_9FUNG</name>
<feature type="non-terminal residue" evidence="1">
    <location>
        <position position="1"/>
    </location>
</feature>
<dbReference type="EMBL" id="JANBUJ010001335">
    <property type="protein sequence ID" value="KAJ2767802.1"/>
    <property type="molecule type" value="Genomic_DNA"/>
</dbReference>
<evidence type="ECO:0000313" key="2">
    <source>
        <dbReference type="Proteomes" id="UP001140234"/>
    </source>
</evidence>
<protein>
    <submittedName>
        <fullName evidence="1">Uncharacterized protein</fullName>
    </submittedName>
</protein>